<dbReference type="VEuPathDB" id="FungiDB:H257_18045"/>
<feature type="region of interest" description="Disordered" evidence="1">
    <location>
        <begin position="57"/>
        <end position="113"/>
    </location>
</feature>
<evidence type="ECO:0000256" key="1">
    <source>
        <dbReference type="SAM" id="MobiDB-lite"/>
    </source>
</evidence>
<name>A0A3R7CA55_APHAT</name>
<gene>
    <name evidence="2" type="ORF">DYB37_007638</name>
</gene>
<dbReference type="AlphaFoldDB" id="A0A3R7CA55"/>
<dbReference type="EMBL" id="QUTH01003358">
    <property type="protein sequence ID" value="RHZ19893.1"/>
    <property type="molecule type" value="Genomic_DNA"/>
</dbReference>
<reference evidence="2 3" key="1">
    <citation type="submission" date="2018-08" db="EMBL/GenBank/DDBJ databases">
        <title>Aphanomyces genome sequencing and annotation.</title>
        <authorList>
            <person name="Minardi D."/>
            <person name="Oidtmann B."/>
            <person name="Van Der Giezen M."/>
            <person name="Studholme D.J."/>
        </authorList>
    </citation>
    <scope>NUCLEOTIDE SEQUENCE [LARGE SCALE GENOMIC DNA]</scope>
    <source>
        <strain evidence="2 3">Da</strain>
    </source>
</reference>
<organism evidence="2 3">
    <name type="scientific">Aphanomyces astaci</name>
    <name type="common">Crayfish plague agent</name>
    <dbReference type="NCBI Taxonomy" id="112090"/>
    <lineage>
        <taxon>Eukaryota</taxon>
        <taxon>Sar</taxon>
        <taxon>Stramenopiles</taxon>
        <taxon>Oomycota</taxon>
        <taxon>Saprolegniomycetes</taxon>
        <taxon>Saprolegniales</taxon>
        <taxon>Verrucalvaceae</taxon>
        <taxon>Aphanomyces</taxon>
    </lineage>
</organism>
<evidence type="ECO:0000313" key="3">
    <source>
        <dbReference type="Proteomes" id="UP000285430"/>
    </source>
</evidence>
<accession>A0A3R7CA55</accession>
<dbReference type="Proteomes" id="UP000285430">
    <property type="component" value="Unassembled WGS sequence"/>
</dbReference>
<protein>
    <submittedName>
        <fullName evidence="2">Uncharacterized protein</fullName>
    </submittedName>
</protein>
<proteinExistence type="predicted"/>
<comment type="caution">
    <text evidence="2">The sequence shown here is derived from an EMBL/GenBank/DDBJ whole genome shotgun (WGS) entry which is preliminary data.</text>
</comment>
<sequence length="173" mass="18252">MATTTPTEHDLTNVIKSVTEQNPTFGSKRILAAVKVSHADWIVGEKRIAKLLKKLNLGQPHNDTPLSDNQSSDDDHTQSDSNSPVVTQKKAVEESPETQETNPAAPVSKVASPSVEVAAPSLEVVSDEVQAEPKPEGAAVVAEAPVVDEKKPVASPALDRAAEAQSGCKCVIM</sequence>
<evidence type="ECO:0000313" key="2">
    <source>
        <dbReference type="EMBL" id="RHZ19893.1"/>
    </source>
</evidence>